<dbReference type="PANTHER" id="PTHR47858:SF2">
    <property type="entry name" value="HALOACID DEHALOGENASE-LIKE HYDROLASE (HAD) SUPERFAMILY PROTEIN"/>
    <property type="match status" value="1"/>
</dbReference>
<evidence type="ECO:0000256" key="1">
    <source>
        <dbReference type="SAM" id="MobiDB-lite"/>
    </source>
</evidence>
<evidence type="ECO:0000313" key="3">
    <source>
        <dbReference type="EMBL" id="CEM30952.1"/>
    </source>
</evidence>
<dbReference type="EMBL" id="CDMY01000708">
    <property type="protein sequence ID" value="CEM30952.1"/>
    <property type="molecule type" value="Genomic_DNA"/>
</dbReference>
<feature type="region of interest" description="Disordered" evidence="1">
    <location>
        <begin position="479"/>
        <end position="504"/>
    </location>
</feature>
<dbReference type="Gene3D" id="1.10.150.240">
    <property type="entry name" value="Putative phosphatase, domain 2"/>
    <property type="match status" value="1"/>
</dbReference>
<dbReference type="InterPro" id="IPR036412">
    <property type="entry name" value="HAD-like_sf"/>
</dbReference>
<dbReference type="VEuPathDB" id="CryptoDB:Vbra_18228"/>
<feature type="signal peptide" evidence="2">
    <location>
        <begin position="1"/>
        <end position="19"/>
    </location>
</feature>
<protein>
    <submittedName>
        <fullName evidence="3">Uncharacterized protein</fullName>
    </submittedName>
</protein>
<organism evidence="3 4">
    <name type="scientific">Vitrella brassicaformis (strain CCMP3155)</name>
    <dbReference type="NCBI Taxonomy" id="1169540"/>
    <lineage>
        <taxon>Eukaryota</taxon>
        <taxon>Sar</taxon>
        <taxon>Alveolata</taxon>
        <taxon>Colpodellida</taxon>
        <taxon>Vitrellaceae</taxon>
        <taxon>Vitrella</taxon>
    </lineage>
</organism>
<gene>
    <name evidence="3" type="ORF">Vbra_18228</name>
</gene>
<reference evidence="3 4" key="1">
    <citation type="submission" date="2014-11" db="EMBL/GenBank/DDBJ databases">
        <authorList>
            <person name="Zhu J."/>
            <person name="Qi W."/>
            <person name="Song R."/>
        </authorList>
    </citation>
    <scope>NUCLEOTIDE SEQUENCE [LARGE SCALE GENOMIC DNA]</scope>
</reference>
<dbReference type="InParanoid" id="A0A0G4GLF6"/>
<dbReference type="Gene3D" id="3.40.50.1000">
    <property type="entry name" value="HAD superfamily/HAD-like"/>
    <property type="match status" value="1"/>
</dbReference>
<dbReference type="AlphaFoldDB" id="A0A0G4GLF6"/>
<feature type="compositionally biased region" description="Acidic residues" evidence="1">
    <location>
        <begin position="486"/>
        <end position="495"/>
    </location>
</feature>
<evidence type="ECO:0000313" key="4">
    <source>
        <dbReference type="Proteomes" id="UP000041254"/>
    </source>
</evidence>
<dbReference type="OrthoDB" id="40579at2759"/>
<feature type="chain" id="PRO_5005190654" evidence="2">
    <location>
        <begin position="20"/>
        <end position="504"/>
    </location>
</feature>
<dbReference type="STRING" id="1169540.A0A0G4GLF6"/>
<dbReference type="InterPro" id="IPR023214">
    <property type="entry name" value="HAD_sf"/>
</dbReference>
<keyword evidence="4" id="KW-1185">Reference proteome</keyword>
<proteinExistence type="predicted"/>
<keyword evidence="2" id="KW-0732">Signal</keyword>
<dbReference type="Proteomes" id="UP000041254">
    <property type="component" value="Unassembled WGS sequence"/>
</dbReference>
<feature type="region of interest" description="Disordered" evidence="1">
    <location>
        <begin position="31"/>
        <end position="51"/>
    </location>
</feature>
<dbReference type="InterPro" id="IPR023198">
    <property type="entry name" value="PGP-like_dom2"/>
</dbReference>
<dbReference type="SUPFAM" id="SSF56784">
    <property type="entry name" value="HAD-like"/>
    <property type="match status" value="1"/>
</dbReference>
<feature type="compositionally biased region" description="Low complexity" evidence="1">
    <location>
        <begin position="32"/>
        <end position="41"/>
    </location>
</feature>
<name>A0A0G4GLF6_VITBC</name>
<accession>A0A0G4GLF6</accession>
<dbReference type="PANTHER" id="PTHR47858">
    <property type="entry name" value="HALOACID DEHALOGENASE-LIKE HYDROLASE (HAD) SUPERFAMILY PROTEIN"/>
    <property type="match status" value="1"/>
</dbReference>
<feature type="region of interest" description="Disordered" evidence="1">
    <location>
        <begin position="98"/>
        <end position="138"/>
    </location>
</feature>
<sequence>MSALIFVIAMALAPLLALAATHGLSSPLSPIAAARQQQQPRQQHRVDGHPRASSLLSFVAAPPAPSPARPLLDLSGPPMCPDALDDVRQKLTLLYQQEPPRPFNSSATLPGRAQLSHLPPPPAAADDQGGRWLSLPDSLALPDHSQVAERSPSLVGLGERRRLKRPSEGWGARRRLLLRPLGGERRRAEMLTRFMIRREWHSHPWYESPRGEFAPEELQKLYAPSHVERLRQRFGGDNAHDEAYGAIFKLEGVIVDFVALEKEAWRRVAETNGNLPAPTEEDARQSASVHPEEAADKILLWTIVGGTNQTTKEGIQYEGEFFNALQQVYRESHGALRLQRGVQKWLEILKQYKVPCGVFSTRLRYDQVVDVLGRAGVPRDLYFDDTIVSCLDDGHVGLNWHEQAYLHAAQKMMRSPDRCAVFVDSPKAVVAAHDVQMKAIAAVNTGGYSQWELKLADLQIQNMEDLSIMSLRRVFSDRDFEREKPEEETEPEKEPEEPSRWTPR</sequence>
<dbReference type="CDD" id="cd07505">
    <property type="entry name" value="HAD_BPGM-like"/>
    <property type="match status" value="1"/>
</dbReference>
<evidence type="ECO:0000256" key="2">
    <source>
        <dbReference type="SAM" id="SignalP"/>
    </source>
</evidence>